<keyword evidence="1" id="KW-1133">Transmembrane helix</keyword>
<feature type="transmembrane region" description="Helical" evidence="1">
    <location>
        <begin position="12"/>
        <end position="32"/>
    </location>
</feature>
<feature type="transmembrane region" description="Helical" evidence="1">
    <location>
        <begin position="184"/>
        <end position="204"/>
    </location>
</feature>
<evidence type="ECO:0000256" key="1">
    <source>
        <dbReference type="SAM" id="Phobius"/>
    </source>
</evidence>
<reference evidence="3" key="1">
    <citation type="submission" date="2023-07" db="EMBL/GenBank/DDBJ databases">
        <title>Two novel species in the genus Flavivirga.</title>
        <authorList>
            <person name="Kwon K."/>
        </authorList>
    </citation>
    <scope>NUCLEOTIDE SEQUENCE</scope>
    <source>
        <strain evidence="3">KACC 14158</strain>
    </source>
</reference>
<feature type="transmembrane region" description="Helical" evidence="1">
    <location>
        <begin position="242"/>
        <end position="260"/>
    </location>
</feature>
<proteinExistence type="predicted"/>
<keyword evidence="4" id="KW-1185">Reference proteome</keyword>
<feature type="transmembrane region" description="Helical" evidence="1">
    <location>
        <begin position="77"/>
        <end position="95"/>
    </location>
</feature>
<keyword evidence="1" id="KW-0812">Transmembrane</keyword>
<evidence type="ECO:0000313" key="3">
    <source>
        <dbReference type="EMBL" id="MDO5975103.1"/>
    </source>
</evidence>
<dbReference type="InterPro" id="IPR003675">
    <property type="entry name" value="Rce1/LyrA-like_dom"/>
</dbReference>
<protein>
    <recommendedName>
        <fullName evidence="2">CAAX prenyl protease 2/Lysostaphin resistance protein A-like domain-containing protein</fullName>
    </recommendedName>
</protein>
<keyword evidence="1" id="KW-0472">Membrane</keyword>
<evidence type="ECO:0000313" key="4">
    <source>
        <dbReference type="Proteomes" id="UP001176806"/>
    </source>
</evidence>
<name>A0ABT8WPL8_9FLAO</name>
<feature type="transmembrane region" description="Helical" evidence="1">
    <location>
        <begin position="38"/>
        <end position="56"/>
    </location>
</feature>
<dbReference type="RefSeq" id="WP_303302269.1">
    <property type="nucleotide sequence ID" value="NZ_BAABDA010000035.1"/>
</dbReference>
<feature type="transmembrane region" description="Helical" evidence="1">
    <location>
        <begin position="149"/>
        <end position="177"/>
    </location>
</feature>
<comment type="caution">
    <text evidence="3">The sequence shown here is derived from an EMBL/GenBank/DDBJ whole genome shotgun (WGS) entry which is preliminary data.</text>
</comment>
<gene>
    <name evidence="3" type="ORF">Q4Q40_12970</name>
</gene>
<dbReference type="EMBL" id="JAUOEL010000004">
    <property type="protein sequence ID" value="MDO5975103.1"/>
    <property type="molecule type" value="Genomic_DNA"/>
</dbReference>
<accession>A0ABT8WPL8</accession>
<feature type="domain" description="CAAX prenyl protease 2/Lysostaphin resistance protein A-like" evidence="2">
    <location>
        <begin position="121"/>
        <end position="208"/>
    </location>
</feature>
<sequence>MNLLKTYPNLSRLLLFVVLIIIALFLPDFIPLPKGTKQVFPFVGLILIIIANWTLYKTENKNLDELGFNFSGQNLKYLPIGLVLGILAVLIGYYLKCLLTGDIIITNNSLDYREILKELYWILPTAAVQEFICRSYGYKKLISIYNLRIANLVTVIVFVSMHNVFNIGIFGAIFYSISLIIGHFVFANALLKAGTIFFAIGIHWGSNVANNQLFTEEKLSTSILFLEKAAQEEPTGFNPLGILLYIIAMNIGFILLWRFLKRWRKPKKN</sequence>
<organism evidence="3 4">
    <name type="scientific">Flavivirga jejuensis</name>
    <dbReference type="NCBI Taxonomy" id="870487"/>
    <lineage>
        <taxon>Bacteria</taxon>
        <taxon>Pseudomonadati</taxon>
        <taxon>Bacteroidota</taxon>
        <taxon>Flavobacteriia</taxon>
        <taxon>Flavobacteriales</taxon>
        <taxon>Flavobacteriaceae</taxon>
        <taxon>Flavivirga</taxon>
    </lineage>
</organism>
<evidence type="ECO:0000259" key="2">
    <source>
        <dbReference type="Pfam" id="PF02517"/>
    </source>
</evidence>
<dbReference type="Pfam" id="PF02517">
    <property type="entry name" value="Rce1-like"/>
    <property type="match status" value="1"/>
</dbReference>
<dbReference type="Proteomes" id="UP001176806">
    <property type="component" value="Unassembled WGS sequence"/>
</dbReference>